<dbReference type="KEGG" id="tpsc:RBB77_23290"/>
<keyword evidence="2" id="KW-0614">Plasmid</keyword>
<gene>
    <name evidence="2" type="ORF">RBB77_23290</name>
</gene>
<geneLocation type="plasmid" evidence="2">
    <name>unnamed</name>
</geneLocation>
<accession>A0AAU7ZXE4</accession>
<reference evidence="2" key="1">
    <citation type="submission" date="2023-08" db="EMBL/GenBank/DDBJ databases">
        <authorList>
            <person name="Messyasz A."/>
            <person name="Mannisto M.K."/>
            <person name="Kerkhof L.J."/>
            <person name="Haggblom M."/>
        </authorList>
    </citation>
    <scope>NUCLEOTIDE SEQUENCE</scope>
    <source>
        <strain evidence="2">X5P6</strain>
        <plasmid evidence="2">unnamed</plasmid>
    </source>
</reference>
<proteinExistence type="predicted"/>
<dbReference type="RefSeq" id="WP_353067737.1">
    <property type="nucleotide sequence ID" value="NZ_CP132943.1"/>
</dbReference>
<keyword evidence="1" id="KW-0812">Transmembrane</keyword>
<reference evidence="2" key="2">
    <citation type="journal article" date="2024" name="Environ. Microbiol.">
        <title>Genome analysis and description of Tunturibacter gen. nov. expands the diversity of Terriglobia in tundra soils.</title>
        <authorList>
            <person name="Messyasz A."/>
            <person name="Mannisto M.K."/>
            <person name="Kerkhof L.J."/>
            <person name="Haggblom M.M."/>
        </authorList>
    </citation>
    <scope>NUCLEOTIDE SEQUENCE</scope>
    <source>
        <strain evidence="2">X5P6</strain>
    </source>
</reference>
<dbReference type="AlphaFoldDB" id="A0AAU7ZXE4"/>
<organism evidence="2">
    <name type="scientific">Tunturiibacter psychrotolerans</name>
    <dbReference type="NCBI Taxonomy" id="3069686"/>
    <lineage>
        <taxon>Bacteria</taxon>
        <taxon>Pseudomonadati</taxon>
        <taxon>Acidobacteriota</taxon>
        <taxon>Terriglobia</taxon>
        <taxon>Terriglobales</taxon>
        <taxon>Acidobacteriaceae</taxon>
        <taxon>Tunturiibacter</taxon>
    </lineage>
</organism>
<keyword evidence="1" id="KW-0472">Membrane</keyword>
<protein>
    <submittedName>
        <fullName evidence="2">Uncharacterized protein</fullName>
    </submittedName>
</protein>
<name>A0AAU7ZXE4_9BACT</name>
<evidence type="ECO:0000256" key="1">
    <source>
        <dbReference type="SAM" id="Phobius"/>
    </source>
</evidence>
<evidence type="ECO:0000313" key="2">
    <source>
        <dbReference type="EMBL" id="XCB35656.1"/>
    </source>
</evidence>
<keyword evidence="1" id="KW-1133">Transmembrane helix</keyword>
<dbReference type="EMBL" id="CP132943">
    <property type="protein sequence ID" value="XCB35656.1"/>
    <property type="molecule type" value="Genomic_DNA"/>
</dbReference>
<feature type="transmembrane region" description="Helical" evidence="1">
    <location>
        <begin position="6"/>
        <end position="24"/>
    </location>
</feature>
<sequence length="113" mass="13274">MWIPVWVLIVAPFAVYAAWFFKILRFDLPAENRAAVAKAEQENREIAQHRENQRRGDRILESLVENGAPECLLSLRRTSDRPIAISESRRMNPTETLRSYEQFHEAMKLFDDE</sequence>